<sequence>MSKVFLIIIFSFVFLNANNIKVIPPKSEFDTIHDYYFKLLKKVLKLTESKYGKANILFSKKMEQGRALVYLKEGKFIDIHWAGTSKKREKELKAIKIPLFKGLLGFRKLIIHKDNIEKFNEVNTLEDLKKYKACQGTHWPDTKILENAKIKVVKNTNYEAMFYQIKSKRCDFFPRAIFEANPEVESRKDILPQLMVYKNLALVYEFPMYFFVSKKNINLYKRIKEGLTIMLETKELDKFMMNHEITRHIFPIEEKINVKSFKLDNPYINKNKITDDIFGLQNKKGYLNE</sequence>
<keyword evidence="2" id="KW-1185">Reference proteome</keyword>
<name>A0ABY5E847_9BACT</name>
<dbReference type="RefSeq" id="WP_254577878.1">
    <property type="nucleotide sequence ID" value="NZ_CP100595.1"/>
</dbReference>
<dbReference type="Proteomes" id="UP001060012">
    <property type="component" value="Chromosome"/>
</dbReference>
<dbReference type="Gene3D" id="3.40.190.10">
    <property type="entry name" value="Periplasmic binding protein-like II"/>
    <property type="match status" value="2"/>
</dbReference>
<proteinExistence type="predicted"/>
<reference evidence="1" key="1">
    <citation type="submission" date="2022-07" db="EMBL/GenBank/DDBJ databases">
        <title>Arcobacter roscoffensis sp. nov., a marine bacterium isolated from coastal seawater collected from Roscoff, France.</title>
        <authorList>
            <person name="Pascual J."/>
            <person name="Lepeaux C."/>
            <person name="Methner A."/>
            <person name="Overmann J."/>
        </authorList>
    </citation>
    <scope>NUCLEOTIDE SEQUENCE</scope>
    <source>
        <strain evidence="1">ARW1-2F2</strain>
    </source>
</reference>
<organism evidence="1 2">
    <name type="scientific">Arcobacter roscoffensis</name>
    <dbReference type="NCBI Taxonomy" id="2961520"/>
    <lineage>
        <taxon>Bacteria</taxon>
        <taxon>Pseudomonadati</taxon>
        <taxon>Campylobacterota</taxon>
        <taxon>Epsilonproteobacteria</taxon>
        <taxon>Campylobacterales</taxon>
        <taxon>Arcobacteraceae</taxon>
        <taxon>Arcobacter</taxon>
    </lineage>
</organism>
<evidence type="ECO:0000313" key="2">
    <source>
        <dbReference type="Proteomes" id="UP001060012"/>
    </source>
</evidence>
<accession>A0ABY5E847</accession>
<gene>
    <name evidence="1" type="ORF">NJU99_06320</name>
</gene>
<protein>
    <submittedName>
        <fullName evidence="1">Transporter substrate-binding domain-containing protein</fullName>
    </submittedName>
</protein>
<dbReference type="EMBL" id="CP100595">
    <property type="protein sequence ID" value="UTJ07704.1"/>
    <property type="molecule type" value="Genomic_DNA"/>
</dbReference>
<dbReference type="SUPFAM" id="SSF53850">
    <property type="entry name" value="Periplasmic binding protein-like II"/>
    <property type="match status" value="1"/>
</dbReference>
<evidence type="ECO:0000313" key="1">
    <source>
        <dbReference type="EMBL" id="UTJ07704.1"/>
    </source>
</evidence>